<protein>
    <recommendedName>
        <fullName evidence="4">EpsG family protein</fullName>
    </recommendedName>
</protein>
<feature type="transmembrane region" description="Helical" evidence="1">
    <location>
        <begin position="195"/>
        <end position="218"/>
    </location>
</feature>
<comment type="caution">
    <text evidence="2">The sequence shown here is derived from an EMBL/GenBank/DDBJ whole genome shotgun (WGS) entry which is preliminary data.</text>
</comment>
<evidence type="ECO:0000313" key="2">
    <source>
        <dbReference type="EMBL" id="KFF18275.1"/>
    </source>
</evidence>
<dbReference type="STRING" id="991.IW20_05090"/>
<feature type="transmembrane region" description="Helical" evidence="1">
    <location>
        <begin position="277"/>
        <end position="299"/>
    </location>
</feature>
<dbReference type="OrthoDB" id="949885at2"/>
<dbReference type="Proteomes" id="UP000028712">
    <property type="component" value="Unassembled WGS sequence"/>
</dbReference>
<dbReference type="RefSeq" id="WP_035619563.1">
    <property type="nucleotide sequence ID" value="NZ_JBEWQG010000011.1"/>
</dbReference>
<feature type="transmembrane region" description="Helical" evidence="1">
    <location>
        <begin position="126"/>
        <end position="152"/>
    </location>
</feature>
<dbReference type="AlphaFoldDB" id="A0A086ANL1"/>
<evidence type="ECO:0000256" key="1">
    <source>
        <dbReference type="SAM" id="Phobius"/>
    </source>
</evidence>
<feature type="transmembrane region" description="Helical" evidence="1">
    <location>
        <begin position="164"/>
        <end position="186"/>
    </location>
</feature>
<evidence type="ECO:0000313" key="3">
    <source>
        <dbReference type="Proteomes" id="UP000028712"/>
    </source>
</evidence>
<feature type="transmembrane region" description="Helical" evidence="1">
    <location>
        <begin position="305"/>
        <end position="322"/>
    </location>
</feature>
<name>A0A086ANL1_FLAHY</name>
<organism evidence="2 3">
    <name type="scientific">Flavobacterium hydatis</name>
    <name type="common">Cytophaga aquatilis</name>
    <dbReference type="NCBI Taxonomy" id="991"/>
    <lineage>
        <taxon>Bacteria</taxon>
        <taxon>Pseudomonadati</taxon>
        <taxon>Bacteroidota</taxon>
        <taxon>Flavobacteriia</taxon>
        <taxon>Flavobacteriales</taxon>
        <taxon>Flavobacteriaceae</taxon>
        <taxon>Flavobacterium</taxon>
    </lineage>
</organism>
<dbReference type="EMBL" id="JPRM01000006">
    <property type="protein sequence ID" value="KFF18275.1"/>
    <property type="molecule type" value="Genomic_DNA"/>
</dbReference>
<dbReference type="InterPro" id="IPR049458">
    <property type="entry name" value="EpsG-like"/>
</dbReference>
<feature type="transmembrane region" description="Helical" evidence="1">
    <location>
        <begin position="30"/>
        <end position="47"/>
    </location>
</feature>
<feature type="transmembrane region" description="Helical" evidence="1">
    <location>
        <begin position="94"/>
        <end position="114"/>
    </location>
</feature>
<feature type="transmembrane region" description="Helical" evidence="1">
    <location>
        <begin position="68"/>
        <end position="88"/>
    </location>
</feature>
<evidence type="ECO:0008006" key="4">
    <source>
        <dbReference type="Google" id="ProtNLM"/>
    </source>
</evidence>
<feature type="transmembrane region" description="Helical" evidence="1">
    <location>
        <begin position="329"/>
        <end position="347"/>
    </location>
</feature>
<dbReference type="Pfam" id="PF14897">
    <property type="entry name" value="EpsG"/>
    <property type="match status" value="1"/>
</dbReference>
<reference evidence="2 3" key="1">
    <citation type="submission" date="2014-07" db="EMBL/GenBank/DDBJ databases">
        <title>Genome of Flavobacterium hydatis DSM 2063.</title>
        <authorList>
            <person name="Pipes S.E."/>
            <person name="Stropko S.J."/>
            <person name="Newman J.D."/>
        </authorList>
    </citation>
    <scope>NUCLEOTIDE SEQUENCE [LARGE SCALE GENOMIC DNA]</scope>
    <source>
        <strain evidence="2 3">DSM 2063</strain>
    </source>
</reference>
<sequence>MAIYIITLFLLLLFSFFELRCELTKSQKNIMSFILFFVFVFQAGLRWKTGTDWQVYLDNFENTIDYSSVIINILAGFEIGYGSFVFLVKNITDSYSVFLVIHAIVYYFLIFYASKKLSPFPFVTLLVFYVSTLGVLGSNRQLLAVAICLFSIQYVLDKKPYKFFFLIAIAFLFHSTAILFCIMYFLNRPVKVNMVIFIIFISFIIGKTSIPIHVFSILGSSVGGAGESKVSAYTELAGEVMSDHALSLVGLIRRLLYLALFLYTSKILQKKIIYYNLIFNGYLFGLAFYFLFSSSLIIMVNRGSLYFNVLECLLISCQFVVLKDRLERSYVLLLLFVFCVFLFYQSISAYEDLFIPYKGILINQDFDREMY</sequence>
<accession>A0A086ANL1</accession>
<dbReference type="eggNOG" id="ENOG5032SXY">
    <property type="taxonomic scope" value="Bacteria"/>
</dbReference>
<keyword evidence="1" id="KW-1133">Transmembrane helix</keyword>
<proteinExistence type="predicted"/>
<gene>
    <name evidence="2" type="ORF">IW20_05090</name>
</gene>
<keyword evidence="1" id="KW-0472">Membrane</keyword>
<keyword evidence="1" id="KW-0812">Transmembrane</keyword>